<dbReference type="AlphaFoldDB" id="A0A502DWF3"/>
<organism evidence="3 4">
    <name type="scientific">Variovorax guangxiensis</name>
    <dbReference type="NCBI Taxonomy" id="1775474"/>
    <lineage>
        <taxon>Bacteria</taxon>
        <taxon>Pseudomonadati</taxon>
        <taxon>Pseudomonadota</taxon>
        <taxon>Betaproteobacteria</taxon>
        <taxon>Burkholderiales</taxon>
        <taxon>Comamonadaceae</taxon>
        <taxon>Variovorax</taxon>
    </lineage>
</organism>
<keyword evidence="2" id="KW-0732">Signal</keyword>
<evidence type="ECO:0000256" key="1">
    <source>
        <dbReference type="SAM" id="Phobius"/>
    </source>
</evidence>
<dbReference type="RefSeq" id="WP_140841067.1">
    <property type="nucleotide sequence ID" value="NZ_RCZI01000002.1"/>
</dbReference>
<keyword evidence="1" id="KW-0812">Transmembrane</keyword>
<evidence type="ECO:0000313" key="3">
    <source>
        <dbReference type="EMBL" id="TPG29414.1"/>
    </source>
</evidence>
<reference evidence="3 4" key="1">
    <citation type="journal article" date="2019" name="Environ. Microbiol.">
        <title>Species interactions and distinct microbial communities in high Arctic permafrost affected cryosols are associated with the CH4 and CO2 gas fluxes.</title>
        <authorList>
            <person name="Altshuler I."/>
            <person name="Hamel J."/>
            <person name="Turney S."/>
            <person name="Magnuson E."/>
            <person name="Levesque R."/>
            <person name="Greer C."/>
            <person name="Whyte L.G."/>
        </authorList>
    </citation>
    <scope>NUCLEOTIDE SEQUENCE [LARGE SCALE GENOMIC DNA]</scope>
    <source>
        <strain evidence="3 4">S06.C</strain>
    </source>
</reference>
<accession>A0A502DWF3</accession>
<proteinExistence type="predicted"/>
<dbReference type="EMBL" id="RCZI01000002">
    <property type="protein sequence ID" value="TPG29414.1"/>
    <property type="molecule type" value="Genomic_DNA"/>
</dbReference>
<protein>
    <submittedName>
        <fullName evidence="3">Uncharacterized protein</fullName>
    </submittedName>
</protein>
<keyword evidence="1" id="KW-1133">Transmembrane helix</keyword>
<evidence type="ECO:0000313" key="4">
    <source>
        <dbReference type="Proteomes" id="UP000319212"/>
    </source>
</evidence>
<comment type="caution">
    <text evidence="3">The sequence shown here is derived from an EMBL/GenBank/DDBJ whole genome shotgun (WGS) entry which is preliminary data.</text>
</comment>
<feature type="signal peptide" evidence="2">
    <location>
        <begin position="1"/>
        <end position="24"/>
    </location>
</feature>
<dbReference type="OrthoDB" id="6881973at2"/>
<feature type="chain" id="PRO_5021219931" evidence="2">
    <location>
        <begin position="25"/>
        <end position="184"/>
    </location>
</feature>
<keyword evidence="1" id="KW-0472">Membrane</keyword>
<dbReference type="Proteomes" id="UP000319212">
    <property type="component" value="Unassembled WGS sequence"/>
</dbReference>
<name>A0A502DWF3_9BURK</name>
<gene>
    <name evidence="3" type="ORF">EAH82_09470</name>
</gene>
<feature type="transmembrane region" description="Helical" evidence="1">
    <location>
        <begin position="151"/>
        <end position="169"/>
    </location>
</feature>
<evidence type="ECO:0000256" key="2">
    <source>
        <dbReference type="SAM" id="SignalP"/>
    </source>
</evidence>
<sequence length="184" mass="18954">MKPDFLSALLCAFLLLLAGAPAWADADHDHDDAPAAAAGPALPRFTAVSDAFELVGVLDGQRLTLYLDRFADNAPVPKASLELDIGGTTVKAEPHGEGEFEVQLAAVPAPGVLPVTATVIAGNETDLLAGELDIHADAHEDAAAPRNWRRIVGFGMGGLAALAVLFALARRARTSRTSQAGGAA</sequence>